<feature type="domain" description="Cytochrome c" evidence="12">
    <location>
        <begin position="335"/>
        <end position="423"/>
    </location>
</feature>
<keyword evidence="14" id="KW-1185">Reference proteome</keyword>
<evidence type="ECO:0000256" key="8">
    <source>
        <dbReference type="ARBA" id="ARBA00023136"/>
    </source>
</evidence>
<name>A0ABW8JE39_9GAMM</name>
<evidence type="ECO:0000256" key="4">
    <source>
        <dbReference type="ARBA" id="ARBA00022723"/>
    </source>
</evidence>
<evidence type="ECO:0000256" key="6">
    <source>
        <dbReference type="ARBA" id="ARBA00022737"/>
    </source>
</evidence>
<dbReference type="RefSeq" id="WP_404545071.1">
    <property type="nucleotide sequence ID" value="NZ_JADIKJ010000002.1"/>
</dbReference>
<sequence length="478" mass="50249">MRNVSPFNALLAVALGIAGIHAATARAAETTAHSSSNDLVARGEYLAKAGDCAACHTAPGGEAMAGGLPIDSPFGQIYSSNITPSRTHGIGDYSQAQFARAVREGVRADGTHLYPAMPYPSYAGITDDDMKALYAYFTQGIEPVDKAPPATQLPFPFNQRWLMGGWNLLFAGGKPGAPINGKNAAWNRGRYLVETLGHCDACHTPRNAAMGEKTSLGLSGGQIGPWQAPNITSDPISGIGAWSHQELVQYLRTGSVAGKGQAAGGMAEAIEKSLQYLSDDDLSAIAIYLKDSTPVRNPKDVRPAFQYAGNGEGYEAGLRGHNPGIGLDQPGPGYLALTTGAQLYSGYCASCHQTRGEGTPDAAFPSLTHNSVLGRGNADNLVMVILGGAHIDTQGNEQLMPGFADELDDKQVATLANFVMQHYGNPDAAVTADHVAMLRRGGPNPAAALLPAMIAAAVLLAFVLAWLARFVARRKRMH</sequence>
<dbReference type="InterPro" id="IPR036909">
    <property type="entry name" value="Cyt_c-like_dom_sf"/>
</dbReference>
<feature type="transmembrane region" description="Helical" evidence="10">
    <location>
        <begin position="446"/>
        <end position="468"/>
    </location>
</feature>
<evidence type="ECO:0000313" key="14">
    <source>
        <dbReference type="Proteomes" id="UP001620461"/>
    </source>
</evidence>
<keyword evidence="7 9" id="KW-0408">Iron</keyword>
<keyword evidence="5 11" id="KW-0732">Signal</keyword>
<evidence type="ECO:0000256" key="2">
    <source>
        <dbReference type="ARBA" id="ARBA00022475"/>
    </source>
</evidence>
<gene>
    <name evidence="13" type="ORF">ISP15_03345</name>
</gene>
<dbReference type="EMBL" id="JADIKJ010000002">
    <property type="protein sequence ID" value="MFK2899356.1"/>
    <property type="molecule type" value="Genomic_DNA"/>
</dbReference>
<dbReference type="Pfam" id="PF00034">
    <property type="entry name" value="Cytochrom_C"/>
    <property type="match status" value="2"/>
</dbReference>
<keyword evidence="8 10" id="KW-0472">Membrane</keyword>
<evidence type="ECO:0000259" key="12">
    <source>
        <dbReference type="PROSITE" id="PS51007"/>
    </source>
</evidence>
<dbReference type="PROSITE" id="PS51007">
    <property type="entry name" value="CYTC"/>
    <property type="match status" value="3"/>
</dbReference>
<dbReference type="Proteomes" id="UP001620461">
    <property type="component" value="Unassembled WGS sequence"/>
</dbReference>
<dbReference type="PIRSF" id="PIRSF000018">
    <property type="entry name" value="Mb_ADH_cyt_c"/>
    <property type="match status" value="1"/>
</dbReference>
<evidence type="ECO:0000256" key="9">
    <source>
        <dbReference type="PROSITE-ProRule" id="PRU00433"/>
    </source>
</evidence>
<organism evidence="13 14">
    <name type="scientific">Dyella jejuensis</name>
    <dbReference type="NCBI Taxonomy" id="1432009"/>
    <lineage>
        <taxon>Bacteria</taxon>
        <taxon>Pseudomonadati</taxon>
        <taxon>Pseudomonadota</taxon>
        <taxon>Gammaproteobacteria</taxon>
        <taxon>Lysobacterales</taxon>
        <taxon>Rhodanobacteraceae</taxon>
        <taxon>Dyella</taxon>
    </lineage>
</organism>
<evidence type="ECO:0000256" key="3">
    <source>
        <dbReference type="ARBA" id="ARBA00022617"/>
    </source>
</evidence>
<keyword evidence="6" id="KW-0677">Repeat</keyword>
<feature type="domain" description="Cytochrome c" evidence="12">
    <location>
        <begin position="38"/>
        <end position="141"/>
    </location>
</feature>
<feature type="domain" description="Cytochrome c" evidence="12">
    <location>
        <begin position="184"/>
        <end position="293"/>
    </location>
</feature>
<dbReference type="InterPro" id="IPR014353">
    <property type="entry name" value="Membr-bd_ADH_cyt_c"/>
</dbReference>
<reference evidence="13 14" key="1">
    <citation type="submission" date="2020-10" db="EMBL/GenBank/DDBJ databases">
        <title>Phylogeny of dyella-like bacteria.</title>
        <authorList>
            <person name="Fu J."/>
        </authorList>
    </citation>
    <scope>NUCLEOTIDE SEQUENCE [LARGE SCALE GENOMIC DNA]</scope>
    <source>
        <strain evidence="13 14">JP1</strain>
    </source>
</reference>
<evidence type="ECO:0000256" key="1">
    <source>
        <dbReference type="ARBA" id="ARBA00004236"/>
    </source>
</evidence>
<evidence type="ECO:0000256" key="5">
    <source>
        <dbReference type="ARBA" id="ARBA00022729"/>
    </source>
</evidence>
<dbReference type="InterPro" id="IPR009056">
    <property type="entry name" value="Cyt_c-like_dom"/>
</dbReference>
<proteinExistence type="predicted"/>
<keyword evidence="3 9" id="KW-0349">Heme</keyword>
<evidence type="ECO:0000256" key="11">
    <source>
        <dbReference type="SAM" id="SignalP"/>
    </source>
</evidence>
<feature type="signal peptide" evidence="11">
    <location>
        <begin position="1"/>
        <end position="27"/>
    </location>
</feature>
<accession>A0ABW8JE39</accession>
<protein>
    <submittedName>
        <fullName evidence="13">Cytochrome c</fullName>
    </submittedName>
</protein>
<feature type="chain" id="PRO_5046481376" evidence="11">
    <location>
        <begin position="28"/>
        <end position="478"/>
    </location>
</feature>
<comment type="caution">
    <text evidence="13">The sequence shown here is derived from an EMBL/GenBank/DDBJ whole genome shotgun (WGS) entry which is preliminary data.</text>
</comment>
<keyword evidence="2" id="KW-1003">Cell membrane</keyword>
<evidence type="ECO:0000313" key="13">
    <source>
        <dbReference type="EMBL" id="MFK2899356.1"/>
    </source>
</evidence>
<keyword evidence="10" id="KW-1133">Transmembrane helix</keyword>
<dbReference type="Gene3D" id="1.10.760.10">
    <property type="entry name" value="Cytochrome c-like domain"/>
    <property type="match status" value="2"/>
</dbReference>
<keyword evidence="10" id="KW-0812">Transmembrane</keyword>
<dbReference type="PANTHER" id="PTHR35008:SF8">
    <property type="entry name" value="ALCOHOL DEHYDROGENASE CYTOCHROME C SUBUNIT"/>
    <property type="match status" value="1"/>
</dbReference>
<keyword evidence="4 9" id="KW-0479">Metal-binding</keyword>
<dbReference type="SUPFAM" id="SSF46626">
    <property type="entry name" value="Cytochrome c"/>
    <property type="match status" value="3"/>
</dbReference>
<comment type="subcellular location">
    <subcellularLocation>
        <location evidence="1">Cell membrane</location>
    </subcellularLocation>
</comment>
<evidence type="ECO:0000256" key="10">
    <source>
        <dbReference type="SAM" id="Phobius"/>
    </source>
</evidence>
<dbReference type="InterPro" id="IPR051459">
    <property type="entry name" value="Cytochrome_c-type_DH"/>
</dbReference>
<dbReference type="PANTHER" id="PTHR35008">
    <property type="entry name" value="BLL4482 PROTEIN-RELATED"/>
    <property type="match status" value="1"/>
</dbReference>
<evidence type="ECO:0000256" key="7">
    <source>
        <dbReference type="ARBA" id="ARBA00023004"/>
    </source>
</evidence>